<keyword evidence="8" id="KW-1185">Reference proteome</keyword>
<dbReference type="SUPFAM" id="SSF88659">
    <property type="entry name" value="Sigma3 and sigma4 domains of RNA polymerase sigma factors"/>
    <property type="match status" value="1"/>
</dbReference>
<evidence type="ECO:0000259" key="6">
    <source>
        <dbReference type="Pfam" id="PF08281"/>
    </source>
</evidence>
<evidence type="ECO:0000256" key="4">
    <source>
        <dbReference type="ARBA" id="ARBA00023163"/>
    </source>
</evidence>
<dbReference type="NCBIfam" id="TIGR02939">
    <property type="entry name" value="RpoE_Sigma70"/>
    <property type="match status" value="1"/>
</dbReference>
<name>A0A4R3I4H7_9GAMM</name>
<keyword evidence="4" id="KW-0804">Transcription</keyword>
<dbReference type="PANTHER" id="PTHR43133:SF53">
    <property type="entry name" value="ECF RNA POLYMERASE SIGMA-E FACTOR"/>
    <property type="match status" value="1"/>
</dbReference>
<dbReference type="NCBIfam" id="TIGR02937">
    <property type="entry name" value="sigma70-ECF"/>
    <property type="match status" value="1"/>
</dbReference>
<dbReference type="InterPro" id="IPR013325">
    <property type="entry name" value="RNA_pol_sigma_r2"/>
</dbReference>
<dbReference type="Proteomes" id="UP000295793">
    <property type="component" value="Unassembled WGS sequence"/>
</dbReference>
<dbReference type="InterPro" id="IPR039425">
    <property type="entry name" value="RNA_pol_sigma-70-like"/>
</dbReference>
<evidence type="ECO:0000256" key="1">
    <source>
        <dbReference type="ARBA" id="ARBA00010641"/>
    </source>
</evidence>
<dbReference type="PANTHER" id="PTHR43133">
    <property type="entry name" value="RNA POLYMERASE ECF-TYPE SIGMA FACTO"/>
    <property type="match status" value="1"/>
</dbReference>
<dbReference type="RefSeq" id="WP_132702338.1">
    <property type="nucleotide sequence ID" value="NZ_SLZR01000012.1"/>
</dbReference>
<dbReference type="InterPro" id="IPR013324">
    <property type="entry name" value="RNA_pol_sigma_r3/r4-like"/>
</dbReference>
<sequence length="203" mass="23234">MEQTANADLMLVQRAQNGDSRAFDLLVLKYQHKVASVIAKYVSEQDIIEDLVQDSFIKAYRAIGGFRGEAGFFTWMYRIATNTAKNHLESMGRKPSYRGRDIDEVVKVETPERLRDYDTPDNLLAKSQLDMRLQETIAGLPEDLRVAITLREFEDRSYQEISDIMDTPIGTVRSRIFRAREVIESELKQLMSGANRTEASHVV</sequence>
<dbReference type="InterPro" id="IPR014284">
    <property type="entry name" value="RNA_pol_sigma-70_dom"/>
</dbReference>
<dbReference type="InterPro" id="IPR014286">
    <property type="entry name" value="RNA_pol_sigma70_RpoE"/>
</dbReference>
<evidence type="ECO:0000313" key="8">
    <source>
        <dbReference type="Proteomes" id="UP000295793"/>
    </source>
</evidence>
<evidence type="ECO:0000256" key="2">
    <source>
        <dbReference type="ARBA" id="ARBA00023015"/>
    </source>
</evidence>
<evidence type="ECO:0000256" key="3">
    <source>
        <dbReference type="ARBA" id="ARBA00023082"/>
    </source>
</evidence>
<keyword evidence="3" id="KW-0731">Sigma factor</keyword>
<dbReference type="Pfam" id="PF08281">
    <property type="entry name" value="Sigma70_r4_2"/>
    <property type="match status" value="1"/>
</dbReference>
<gene>
    <name evidence="7" type="ORF">BCF53_11286</name>
</gene>
<evidence type="ECO:0000259" key="5">
    <source>
        <dbReference type="Pfam" id="PF04542"/>
    </source>
</evidence>
<dbReference type="InterPro" id="IPR007627">
    <property type="entry name" value="RNA_pol_sigma70_r2"/>
</dbReference>
<feature type="domain" description="RNA polymerase sigma factor 70 region 4 type 2" evidence="6">
    <location>
        <begin position="131"/>
        <end position="181"/>
    </location>
</feature>
<dbReference type="EMBL" id="SLZR01000012">
    <property type="protein sequence ID" value="TCS39801.1"/>
    <property type="molecule type" value="Genomic_DNA"/>
</dbReference>
<comment type="similarity">
    <text evidence="1">Belongs to the sigma-70 factor family. ECF subfamily.</text>
</comment>
<proteinExistence type="inferred from homology"/>
<protein>
    <submittedName>
        <fullName evidence="7">RNA polymerase sigma-70 factor (ECF subfamily)</fullName>
    </submittedName>
</protein>
<dbReference type="GO" id="GO:0016987">
    <property type="term" value="F:sigma factor activity"/>
    <property type="evidence" value="ECO:0007669"/>
    <property type="project" value="UniProtKB-KW"/>
</dbReference>
<dbReference type="Pfam" id="PF04542">
    <property type="entry name" value="Sigma70_r2"/>
    <property type="match status" value="1"/>
</dbReference>
<dbReference type="GO" id="GO:0006352">
    <property type="term" value="P:DNA-templated transcription initiation"/>
    <property type="evidence" value="ECO:0007669"/>
    <property type="project" value="InterPro"/>
</dbReference>
<dbReference type="CDD" id="cd06171">
    <property type="entry name" value="Sigma70_r4"/>
    <property type="match status" value="1"/>
</dbReference>
<comment type="caution">
    <text evidence="7">The sequence shown here is derived from an EMBL/GenBank/DDBJ whole genome shotgun (WGS) entry which is preliminary data.</text>
</comment>
<reference evidence="7 8" key="1">
    <citation type="submission" date="2019-03" db="EMBL/GenBank/DDBJ databases">
        <title>Genomic Encyclopedia of Archaeal and Bacterial Type Strains, Phase II (KMG-II): from individual species to whole genera.</title>
        <authorList>
            <person name="Goeker M."/>
        </authorList>
    </citation>
    <scope>NUCLEOTIDE SEQUENCE [LARGE SCALE GENOMIC DNA]</scope>
    <source>
        <strain evidence="7 8">DSM 15388</strain>
    </source>
</reference>
<keyword evidence="2" id="KW-0805">Transcription regulation</keyword>
<organism evidence="7 8">
    <name type="scientific">Reinekea marinisedimentorum</name>
    <dbReference type="NCBI Taxonomy" id="230495"/>
    <lineage>
        <taxon>Bacteria</taxon>
        <taxon>Pseudomonadati</taxon>
        <taxon>Pseudomonadota</taxon>
        <taxon>Gammaproteobacteria</taxon>
        <taxon>Oceanospirillales</taxon>
        <taxon>Saccharospirillaceae</taxon>
        <taxon>Reinekea</taxon>
    </lineage>
</organism>
<feature type="domain" description="RNA polymerase sigma-70 region 2" evidence="5">
    <location>
        <begin position="26"/>
        <end position="90"/>
    </location>
</feature>
<dbReference type="OrthoDB" id="9780326at2"/>
<dbReference type="AlphaFoldDB" id="A0A4R3I4H7"/>
<dbReference type="Gene3D" id="1.10.1740.10">
    <property type="match status" value="1"/>
</dbReference>
<evidence type="ECO:0000313" key="7">
    <source>
        <dbReference type="EMBL" id="TCS39801.1"/>
    </source>
</evidence>
<dbReference type="SUPFAM" id="SSF88946">
    <property type="entry name" value="Sigma2 domain of RNA polymerase sigma factors"/>
    <property type="match status" value="1"/>
</dbReference>
<accession>A0A4R3I4H7</accession>
<dbReference type="Gene3D" id="1.10.10.10">
    <property type="entry name" value="Winged helix-like DNA-binding domain superfamily/Winged helix DNA-binding domain"/>
    <property type="match status" value="1"/>
</dbReference>
<dbReference type="InterPro" id="IPR036388">
    <property type="entry name" value="WH-like_DNA-bd_sf"/>
</dbReference>
<dbReference type="GO" id="GO:0003677">
    <property type="term" value="F:DNA binding"/>
    <property type="evidence" value="ECO:0007669"/>
    <property type="project" value="InterPro"/>
</dbReference>
<dbReference type="InterPro" id="IPR013249">
    <property type="entry name" value="RNA_pol_sigma70_r4_t2"/>
</dbReference>